<accession>A0A223E827</accession>
<name>A0A223E827_9BACI</name>
<reference evidence="2 3" key="1">
    <citation type="submission" date="2016-10" db="EMBL/GenBank/DDBJ databases">
        <title>The whole genome sequencing and assembly of Aeribacillus pallidus KCTC3564 strain.</title>
        <authorList>
            <person name="Lee Y.-J."/>
            <person name="Park M.-K."/>
            <person name="Yi H."/>
            <person name="Bahn Y.-S."/>
            <person name="Kim J.F."/>
            <person name="Lee D.-W."/>
        </authorList>
    </citation>
    <scope>NUCLEOTIDE SEQUENCE [LARGE SCALE GENOMIC DNA]</scope>
    <source>
        <strain evidence="2 3">KCTC3564</strain>
    </source>
</reference>
<gene>
    <name evidence="2" type="ORF">AP3564_15380</name>
</gene>
<dbReference type="Pfam" id="PF02229">
    <property type="entry name" value="PC4"/>
    <property type="match status" value="1"/>
</dbReference>
<dbReference type="AlphaFoldDB" id="A0A223E827"/>
<evidence type="ECO:0000259" key="1">
    <source>
        <dbReference type="Pfam" id="PF02229"/>
    </source>
</evidence>
<dbReference type="GO" id="GO:0003677">
    <property type="term" value="F:DNA binding"/>
    <property type="evidence" value="ECO:0007669"/>
    <property type="project" value="InterPro"/>
</dbReference>
<evidence type="ECO:0000313" key="2">
    <source>
        <dbReference type="EMBL" id="ASS91414.1"/>
    </source>
</evidence>
<dbReference type="KEGG" id="apak:AP3564_15380"/>
<protein>
    <recommendedName>
        <fullName evidence="1">Transcriptional coactivator p15 (PC4) C-terminal domain-containing protein</fullName>
    </recommendedName>
</protein>
<sequence>MSKIQFEIKKQIATLSGSSKGWSKELNLISWNGYPPKYDIRDWDASHAKMGKGVTLSEEELKVLYYALKQLFEGSQPEEHQPQNYNWQERVNGWLESSPLFIQQIKNILMFMKEKGYPIEKQRQLLIGTQSAAIEEALQYEIESISSIYSLLYSEFIDLVQKLELETLEQFFDVIEKM</sequence>
<dbReference type="Gene3D" id="2.30.31.70">
    <property type="match status" value="1"/>
</dbReference>
<dbReference type="EMBL" id="CP017703">
    <property type="protein sequence ID" value="ASS91414.1"/>
    <property type="molecule type" value="Genomic_DNA"/>
</dbReference>
<evidence type="ECO:0000313" key="3">
    <source>
        <dbReference type="Proteomes" id="UP000214606"/>
    </source>
</evidence>
<proteinExistence type="predicted"/>
<feature type="domain" description="Transcriptional coactivator p15 (PC4) C-terminal" evidence="1">
    <location>
        <begin position="19"/>
        <end position="64"/>
    </location>
</feature>
<dbReference type="Proteomes" id="UP000214606">
    <property type="component" value="Chromosome"/>
</dbReference>
<dbReference type="GO" id="GO:0006355">
    <property type="term" value="P:regulation of DNA-templated transcription"/>
    <property type="evidence" value="ECO:0007669"/>
    <property type="project" value="InterPro"/>
</dbReference>
<dbReference type="InterPro" id="IPR003173">
    <property type="entry name" value="PC4_C"/>
</dbReference>
<organism evidence="2 3">
    <name type="scientific">Aeribacillus pallidus</name>
    <dbReference type="NCBI Taxonomy" id="33936"/>
    <lineage>
        <taxon>Bacteria</taxon>
        <taxon>Bacillati</taxon>
        <taxon>Bacillota</taxon>
        <taxon>Bacilli</taxon>
        <taxon>Bacillales</taxon>
        <taxon>Bacillaceae</taxon>
        <taxon>Aeribacillus</taxon>
    </lineage>
</organism>